<keyword evidence="3" id="KW-0863">Zinc-finger</keyword>
<keyword evidence="2" id="KW-0479">Metal-binding</keyword>
<dbReference type="InterPro" id="IPR008906">
    <property type="entry name" value="HATC_C_dom"/>
</dbReference>
<comment type="caution">
    <text evidence="7">The sequence shown here is derived from an EMBL/GenBank/DDBJ whole genome shotgun (WGS) entry which is preliminary data.</text>
</comment>
<dbReference type="AlphaFoldDB" id="A0A922N0I1"/>
<evidence type="ECO:0000313" key="8">
    <source>
        <dbReference type="Proteomes" id="UP000249757"/>
    </source>
</evidence>
<evidence type="ECO:0000256" key="4">
    <source>
        <dbReference type="ARBA" id="ARBA00022833"/>
    </source>
</evidence>
<dbReference type="Pfam" id="PF05699">
    <property type="entry name" value="Dimer_Tnp_hAT"/>
    <property type="match status" value="1"/>
</dbReference>
<dbReference type="GO" id="GO:0046983">
    <property type="term" value="F:protein dimerization activity"/>
    <property type="evidence" value="ECO:0007669"/>
    <property type="project" value="InterPro"/>
</dbReference>
<dbReference type="GO" id="GO:0008270">
    <property type="term" value="F:zinc ion binding"/>
    <property type="evidence" value="ECO:0007669"/>
    <property type="project" value="UniProtKB-KW"/>
</dbReference>
<dbReference type="InterPro" id="IPR052035">
    <property type="entry name" value="ZnF_BED_domain_contain"/>
</dbReference>
<evidence type="ECO:0000256" key="5">
    <source>
        <dbReference type="ARBA" id="ARBA00023242"/>
    </source>
</evidence>
<evidence type="ECO:0000259" key="6">
    <source>
        <dbReference type="Pfam" id="PF05699"/>
    </source>
</evidence>
<comment type="subcellular location">
    <subcellularLocation>
        <location evidence="1">Nucleus</location>
    </subcellularLocation>
</comment>
<evidence type="ECO:0000256" key="2">
    <source>
        <dbReference type="ARBA" id="ARBA00022723"/>
    </source>
</evidence>
<evidence type="ECO:0000256" key="1">
    <source>
        <dbReference type="ARBA" id="ARBA00004123"/>
    </source>
</evidence>
<proteinExistence type="predicted"/>
<evidence type="ECO:0000256" key="3">
    <source>
        <dbReference type="ARBA" id="ARBA00022771"/>
    </source>
</evidence>
<dbReference type="PANTHER" id="PTHR46481">
    <property type="entry name" value="ZINC FINGER BED DOMAIN-CONTAINING PROTEIN 4"/>
    <property type="match status" value="1"/>
</dbReference>
<dbReference type="PANTHER" id="PTHR46481:SF10">
    <property type="entry name" value="ZINC FINGER BED DOMAIN-CONTAINING PROTEIN 39"/>
    <property type="match status" value="1"/>
</dbReference>
<name>A0A922N0I1_9PLEO</name>
<keyword evidence="5" id="KW-0539">Nucleus</keyword>
<dbReference type="GO" id="GO:0005634">
    <property type="term" value="C:nucleus"/>
    <property type="evidence" value="ECO:0007669"/>
    <property type="project" value="UniProtKB-SubCell"/>
</dbReference>
<organism evidence="7 8">
    <name type="scientific">Pyrenophora tritici-repentis</name>
    <dbReference type="NCBI Taxonomy" id="45151"/>
    <lineage>
        <taxon>Eukaryota</taxon>
        <taxon>Fungi</taxon>
        <taxon>Dikarya</taxon>
        <taxon>Ascomycota</taxon>
        <taxon>Pezizomycotina</taxon>
        <taxon>Dothideomycetes</taxon>
        <taxon>Pleosporomycetidae</taxon>
        <taxon>Pleosporales</taxon>
        <taxon>Pleosporineae</taxon>
        <taxon>Pleosporaceae</taxon>
        <taxon>Pyrenophora</taxon>
    </lineage>
</organism>
<dbReference type="InterPro" id="IPR012337">
    <property type="entry name" value="RNaseH-like_sf"/>
</dbReference>
<evidence type="ECO:0000313" key="7">
    <source>
        <dbReference type="EMBL" id="KAI1507068.1"/>
    </source>
</evidence>
<keyword evidence="4" id="KW-0862">Zinc</keyword>
<sequence>MDHLSRIHQLTEILPLKDAKRKRADNDIQASIARMKEVGERIRSQRLTNASESEIDLLITRELFVNWLAADSLPFSLCKSRAFRTFLQYISPATNDLLPESDTTIRQDMLGCYMQLKSETKQRLQSALSPIHITCDLWTSSNRLGLMGVVAYFVDEDGVLRNLTIALREIEGSHSGENMAKILWDVLSEYQILTKLGYFTIDNASNNDAMLLALECRLQEEGIEWDSTNHRLRCNGHIIQLAVGAFLFGRHPNLSDSDDLTREDIAQWRQLGPLGKLHNIVVWVQRSPQRMQAFKKDSGGKAPKRDNNTRWNSWFEMLDWSLKPELHLAIEKVSFSEKDLYNDRLTDAEWAVLAKIRDFLQPFKDTTMATQGRTATLEHVLPSMDFLLQHFEDAKTTAIEDNDPIMVACIETGWAKLNHYYNLTDRSPVYIAAIVLNPKWKFEYFTGIWTPGWVEDAKQQLRGFWQEHYQSKGVSTETVTTAITPTPRNAYQAWINSKLAPVDCVDEYSRYLTDPTLPHIVDALPWWVQQRGQYPALGTMAIDILSIPGMSDEPERVFSGARRTTTDFRGSLKASSIEMLECIKSWRGSS</sequence>
<dbReference type="Proteomes" id="UP000249757">
    <property type="component" value="Unassembled WGS sequence"/>
</dbReference>
<gene>
    <name evidence="7" type="ORF">Ptr86124_013983</name>
</gene>
<accession>A0A922N0I1</accession>
<reference evidence="8" key="1">
    <citation type="journal article" date="2022" name="Microb. Genom.">
        <title>A global pangenome for the wheat fungal pathogen Pyrenophora tritici-repentis and prediction of effector protein structural homology.</title>
        <authorList>
            <person name="Moolhuijzen P.M."/>
            <person name="See P.T."/>
            <person name="Shi G."/>
            <person name="Powell H.R."/>
            <person name="Cockram J."/>
            <person name="Jorgensen L.N."/>
            <person name="Benslimane H."/>
            <person name="Strelkov S.E."/>
            <person name="Turner J."/>
            <person name="Liu Z."/>
            <person name="Moffat C.S."/>
        </authorList>
    </citation>
    <scope>NUCLEOTIDE SEQUENCE [LARGE SCALE GENOMIC DNA]</scope>
</reference>
<protein>
    <submittedName>
        <fullName evidence="7">Dimer-Tnp-hAT dimerization containing protein</fullName>
    </submittedName>
</protein>
<dbReference type="EMBL" id="NRDI02000063">
    <property type="protein sequence ID" value="KAI1507068.1"/>
    <property type="molecule type" value="Genomic_DNA"/>
</dbReference>
<dbReference type="SUPFAM" id="SSF53098">
    <property type="entry name" value="Ribonuclease H-like"/>
    <property type="match status" value="1"/>
</dbReference>
<keyword evidence="8" id="KW-1185">Reference proteome</keyword>
<feature type="domain" description="HAT C-terminal dimerisation" evidence="6">
    <location>
        <begin position="507"/>
        <end position="586"/>
    </location>
</feature>